<dbReference type="SUPFAM" id="SSF161098">
    <property type="entry name" value="MetI-like"/>
    <property type="match status" value="1"/>
</dbReference>
<keyword evidence="5 7" id="KW-1133">Transmembrane helix</keyword>
<dbReference type="InterPro" id="IPR000515">
    <property type="entry name" value="MetI-like"/>
</dbReference>
<dbReference type="PANTHER" id="PTHR30193:SF37">
    <property type="entry name" value="INNER MEMBRANE ABC TRANSPORTER PERMEASE PROTEIN YCJO"/>
    <property type="match status" value="1"/>
</dbReference>
<organism evidence="9 10">
    <name type="scientific">Paenibacillus anaericanus</name>
    <dbReference type="NCBI Taxonomy" id="170367"/>
    <lineage>
        <taxon>Bacteria</taxon>
        <taxon>Bacillati</taxon>
        <taxon>Bacillota</taxon>
        <taxon>Bacilli</taxon>
        <taxon>Bacillales</taxon>
        <taxon>Paenibacillaceae</taxon>
        <taxon>Paenibacillus</taxon>
    </lineage>
</organism>
<gene>
    <name evidence="9" type="ORF">EJP82_16255</name>
</gene>
<feature type="transmembrane region" description="Helical" evidence="7">
    <location>
        <begin position="12"/>
        <end position="32"/>
    </location>
</feature>
<dbReference type="Gene3D" id="1.10.3720.10">
    <property type="entry name" value="MetI-like"/>
    <property type="match status" value="1"/>
</dbReference>
<comment type="subcellular location">
    <subcellularLocation>
        <location evidence="1 7">Cell membrane</location>
        <topology evidence="1 7">Multi-pass membrane protein</topology>
    </subcellularLocation>
</comment>
<evidence type="ECO:0000256" key="6">
    <source>
        <dbReference type="ARBA" id="ARBA00023136"/>
    </source>
</evidence>
<feature type="transmembrane region" description="Helical" evidence="7">
    <location>
        <begin position="159"/>
        <end position="182"/>
    </location>
</feature>
<dbReference type="AlphaFoldDB" id="A0A3S1DHY5"/>
<protein>
    <submittedName>
        <fullName evidence="9">Sugar ABC transporter permease</fullName>
    </submittedName>
</protein>
<dbReference type="Proteomes" id="UP000279446">
    <property type="component" value="Unassembled WGS sequence"/>
</dbReference>
<comment type="similarity">
    <text evidence="7">Belongs to the binding-protein-dependent transport system permease family.</text>
</comment>
<keyword evidence="10" id="KW-1185">Reference proteome</keyword>
<dbReference type="InterPro" id="IPR051393">
    <property type="entry name" value="ABC_transporter_permease"/>
</dbReference>
<dbReference type="OrthoDB" id="5174895at2"/>
<sequence length="298" mass="33351">MKIGFAKTLRNHYVYLLMIAPALIGFSIFFILPTLMNFGYSLTNWSVYKPNYSFIGLKNFVELVHDVQTTAAVKNAFIYAIVMTLLQNILAIPLAVALSLKLKSANLLKTVFFAPAILSVLIVGYLWSFIMTSADHGLLNQLVQFFGFGPINWLGNPKLALFSVLFTQLWQWTGWAMVIYLANIQSIDETLYEAAKIDGANAVQRFFKVTLPLLYPSVSFNVLMSMIGGLKVFDIIFSMTSGGPGYSTETITTMLIRRGFTEGRTAYAAAFGVVFFLLVLIVSKAITWSFNKWEEKIS</sequence>
<feature type="transmembrane region" description="Helical" evidence="7">
    <location>
        <begin position="266"/>
        <end position="290"/>
    </location>
</feature>
<dbReference type="CDD" id="cd06261">
    <property type="entry name" value="TM_PBP2"/>
    <property type="match status" value="1"/>
</dbReference>
<dbReference type="PROSITE" id="PS50928">
    <property type="entry name" value="ABC_TM1"/>
    <property type="match status" value="1"/>
</dbReference>
<keyword evidence="3" id="KW-1003">Cell membrane</keyword>
<keyword evidence="6 7" id="KW-0472">Membrane</keyword>
<dbReference type="RefSeq" id="WP_127193123.1">
    <property type="nucleotide sequence ID" value="NZ_RZNY01000013.1"/>
</dbReference>
<keyword evidence="4 7" id="KW-0812">Transmembrane</keyword>
<dbReference type="GO" id="GO:0005886">
    <property type="term" value="C:plasma membrane"/>
    <property type="evidence" value="ECO:0007669"/>
    <property type="project" value="UniProtKB-SubCell"/>
</dbReference>
<keyword evidence="2 7" id="KW-0813">Transport</keyword>
<dbReference type="Pfam" id="PF00528">
    <property type="entry name" value="BPD_transp_1"/>
    <property type="match status" value="1"/>
</dbReference>
<comment type="caution">
    <text evidence="9">The sequence shown here is derived from an EMBL/GenBank/DDBJ whole genome shotgun (WGS) entry which is preliminary data.</text>
</comment>
<dbReference type="InterPro" id="IPR035906">
    <property type="entry name" value="MetI-like_sf"/>
</dbReference>
<evidence type="ECO:0000259" key="8">
    <source>
        <dbReference type="PROSITE" id="PS50928"/>
    </source>
</evidence>
<dbReference type="GO" id="GO:0055085">
    <property type="term" value="P:transmembrane transport"/>
    <property type="evidence" value="ECO:0007669"/>
    <property type="project" value="InterPro"/>
</dbReference>
<reference evidence="9 10" key="1">
    <citation type="submission" date="2018-12" db="EMBL/GenBank/DDBJ databases">
        <authorList>
            <person name="Sun L."/>
            <person name="Chen Z."/>
        </authorList>
    </citation>
    <scope>NUCLEOTIDE SEQUENCE [LARGE SCALE GENOMIC DNA]</scope>
    <source>
        <strain evidence="9 10">DSM 15890</strain>
    </source>
</reference>
<evidence type="ECO:0000256" key="1">
    <source>
        <dbReference type="ARBA" id="ARBA00004651"/>
    </source>
</evidence>
<dbReference type="PANTHER" id="PTHR30193">
    <property type="entry name" value="ABC TRANSPORTER PERMEASE PROTEIN"/>
    <property type="match status" value="1"/>
</dbReference>
<name>A0A3S1DHY5_9BACL</name>
<evidence type="ECO:0000256" key="5">
    <source>
        <dbReference type="ARBA" id="ARBA00022989"/>
    </source>
</evidence>
<evidence type="ECO:0000313" key="10">
    <source>
        <dbReference type="Proteomes" id="UP000279446"/>
    </source>
</evidence>
<feature type="transmembrane region" description="Helical" evidence="7">
    <location>
        <begin position="76"/>
        <end position="98"/>
    </location>
</feature>
<accession>A0A3S1DHY5</accession>
<dbReference type="EMBL" id="RZNY01000013">
    <property type="protein sequence ID" value="RUT45231.1"/>
    <property type="molecule type" value="Genomic_DNA"/>
</dbReference>
<evidence type="ECO:0000313" key="9">
    <source>
        <dbReference type="EMBL" id="RUT45231.1"/>
    </source>
</evidence>
<evidence type="ECO:0000256" key="7">
    <source>
        <dbReference type="RuleBase" id="RU363032"/>
    </source>
</evidence>
<evidence type="ECO:0000256" key="3">
    <source>
        <dbReference type="ARBA" id="ARBA00022475"/>
    </source>
</evidence>
<feature type="domain" description="ABC transmembrane type-1" evidence="8">
    <location>
        <begin position="73"/>
        <end position="286"/>
    </location>
</feature>
<evidence type="ECO:0000256" key="2">
    <source>
        <dbReference type="ARBA" id="ARBA00022448"/>
    </source>
</evidence>
<feature type="transmembrane region" description="Helical" evidence="7">
    <location>
        <begin position="110"/>
        <end position="130"/>
    </location>
</feature>
<proteinExistence type="inferred from homology"/>
<evidence type="ECO:0000256" key="4">
    <source>
        <dbReference type="ARBA" id="ARBA00022692"/>
    </source>
</evidence>